<evidence type="ECO:0000259" key="1">
    <source>
        <dbReference type="Pfam" id="PF00534"/>
    </source>
</evidence>
<name>A0A9E3HBE6_9NOST</name>
<dbReference type="SUPFAM" id="SSF53756">
    <property type="entry name" value="UDP-Glycosyltransferase/glycogen phosphorylase"/>
    <property type="match status" value="1"/>
</dbReference>
<feature type="domain" description="Glycosyl transferase family 1" evidence="1">
    <location>
        <begin position="199"/>
        <end position="363"/>
    </location>
</feature>
<protein>
    <submittedName>
        <fullName evidence="3">Glycosyltransferase family 4 protein</fullName>
    </submittedName>
</protein>
<dbReference type="PANTHER" id="PTHR45947">
    <property type="entry name" value="SULFOQUINOVOSYL TRANSFERASE SQD2"/>
    <property type="match status" value="1"/>
</dbReference>
<comment type="caution">
    <text evidence="3">The sequence shown here is derived from an EMBL/GenBank/DDBJ whole genome shotgun (WGS) entry which is preliminary data.</text>
</comment>
<dbReference type="AlphaFoldDB" id="A0A9E3HBE6"/>
<evidence type="ECO:0000313" key="3">
    <source>
        <dbReference type="EMBL" id="MBW4433655.1"/>
    </source>
</evidence>
<reference evidence="3" key="1">
    <citation type="submission" date="2021-05" db="EMBL/GenBank/DDBJ databases">
        <authorList>
            <person name="Pietrasiak N."/>
            <person name="Ward R."/>
            <person name="Stajich J.E."/>
            <person name="Kurbessoian T."/>
        </authorList>
    </citation>
    <scope>NUCLEOTIDE SEQUENCE</scope>
    <source>
        <strain evidence="3">HA4357-MV3</strain>
    </source>
</reference>
<sequence length="387" mass="44184">MKKIDKPRIALLLPTVELGAYWQPVLEELTNLSDQTILYTGRPWPGFDLQAGNNYTVKVVGKTMRLTANKEKTDYSGGFMYLSPDIIRYLFQFKPHVVFTSGFSAWTVLALLFKPFGKWRLVLAWEGSSPNVDFRHSKVRSFLRSMMAWFADALITNSHGGEEYLIQFLGVQKDKVRRRPYMVPDVKTLLQIPKSFDAKNIVRQQQHPVFLYVGRIEQRKGLYSLLQACAILKKQNYCNYTLLVVGRGPQKQELESFCTRENIQDCVNWVGWVDYSSLGVYFQNADIFIFPTLEDTWGMVVLEAMAFSKPILCSKWAGASEMVIDGKNGYIFDPHNPETLAEVMKHFIDNPNLISSMGQNSQQLISQHTPVAAANFFAQTASFVLQK</sequence>
<evidence type="ECO:0000259" key="2">
    <source>
        <dbReference type="Pfam" id="PF13439"/>
    </source>
</evidence>
<dbReference type="EMBL" id="JAHHHW010000109">
    <property type="protein sequence ID" value="MBW4433655.1"/>
    <property type="molecule type" value="Genomic_DNA"/>
</dbReference>
<evidence type="ECO:0000313" key="4">
    <source>
        <dbReference type="Proteomes" id="UP000813215"/>
    </source>
</evidence>
<dbReference type="GO" id="GO:0016757">
    <property type="term" value="F:glycosyltransferase activity"/>
    <property type="evidence" value="ECO:0007669"/>
    <property type="project" value="InterPro"/>
</dbReference>
<proteinExistence type="predicted"/>
<dbReference type="InterPro" id="IPR001296">
    <property type="entry name" value="Glyco_trans_1"/>
</dbReference>
<accession>A0A9E3HBE6</accession>
<reference evidence="3" key="2">
    <citation type="journal article" date="2022" name="Microbiol. Resour. Announc.">
        <title>Metagenome Sequencing to Explore Phylogenomics of Terrestrial Cyanobacteria.</title>
        <authorList>
            <person name="Ward R.D."/>
            <person name="Stajich J.E."/>
            <person name="Johansen J.R."/>
            <person name="Huntemann M."/>
            <person name="Clum A."/>
            <person name="Foster B."/>
            <person name="Foster B."/>
            <person name="Roux S."/>
            <person name="Palaniappan K."/>
            <person name="Varghese N."/>
            <person name="Mukherjee S."/>
            <person name="Reddy T.B.K."/>
            <person name="Daum C."/>
            <person name="Copeland A."/>
            <person name="Chen I.A."/>
            <person name="Ivanova N.N."/>
            <person name="Kyrpides N.C."/>
            <person name="Shapiro N."/>
            <person name="Eloe-Fadrosh E.A."/>
            <person name="Pietrasiak N."/>
        </authorList>
    </citation>
    <scope>NUCLEOTIDE SEQUENCE</scope>
    <source>
        <strain evidence="3">HA4357-MV3</strain>
    </source>
</reference>
<organism evidence="3 4">
    <name type="scientific">Pelatocladus maniniholoensis HA4357-MV3</name>
    <dbReference type="NCBI Taxonomy" id="1117104"/>
    <lineage>
        <taxon>Bacteria</taxon>
        <taxon>Bacillati</taxon>
        <taxon>Cyanobacteriota</taxon>
        <taxon>Cyanophyceae</taxon>
        <taxon>Nostocales</taxon>
        <taxon>Nostocaceae</taxon>
        <taxon>Pelatocladus</taxon>
    </lineage>
</organism>
<feature type="domain" description="Glycosyltransferase subfamily 4-like N-terminal" evidence="2">
    <location>
        <begin position="81"/>
        <end position="177"/>
    </location>
</feature>
<gene>
    <name evidence="3" type="ORF">KME28_18525</name>
</gene>
<dbReference type="InterPro" id="IPR050194">
    <property type="entry name" value="Glycosyltransferase_grp1"/>
</dbReference>
<dbReference type="PANTHER" id="PTHR45947:SF3">
    <property type="entry name" value="SULFOQUINOVOSYL TRANSFERASE SQD2"/>
    <property type="match status" value="1"/>
</dbReference>
<dbReference type="Pfam" id="PF13439">
    <property type="entry name" value="Glyco_transf_4"/>
    <property type="match status" value="1"/>
</dbReference>
<dbReference type="Proteomes" id="UP000813215">
    <property type="component" value="Unassembled WGS sequence"/>
</dbReference>
<dbReference type="Gene3D" id="3.40.50.2000">
    <property type="entry name" value="Glycogen Phosphorylase B"/>
    <property type="match status" value="2"/>
</dbReference>
<dbReference type="InterPro" id="IPR028098">
    <property type="entry name" value="Glyco_trans_4-like_N"/>
</dbReference>
<dbReference type="CDD" id="cd03801">
    <property type="entry name" value="GT4_PimA-like"/>
    <property type="match status" value="1"/>
</dbReference>
<dbReference type="Pfam" id="PF00534">
    <property type="entry name" value="Glycos_transf_1"/>
    <property type="match status" value="1"/>
</dbReference>